<dbReference type="AlphaFoldDB" id="A0AAW2E9D8"/>
<sequence length="186" mass="22284">MAKKRKKKFSREFYNVPIQAASIFWLRYIKQKNILKFYNVSIGQQLKKKCIQRVYSDFPIIFHQPSFIFIRSRDMAKKQKNVAGEILQRSIYIVAFKINALGPIRNLYFHQKPRYGQKTKKKYFEILHNHCASFKIKMHSGLIFLYFPITLCSIQNRCIRAYSDLLFSSRSRDMAKKRKKYFEGTT</sequence>
<reference evidence="1 2" key="1">
    <citation type="submission" date="2023-03" db="EMBL/GenBank/DDBJ databases">
        <title>High recombination rates correlate with genetic variation in Cardiocondyla obscurior ants.</title>
        <authorList>
            <person name="Errbii M."/>
        </authorList>
    </citation>
    <scope>NUCLEOTIDE SEQUENCE [LARGE SCALE GENOMIC DNA]</scope>
    <source>
        <strain evidence="1">Alpha-2009</strain>
        <tissue evidence="1">Whole body</tissue>
    </source>
</reference>
<name>A0AAW2E9D8_9HYME</name>
<accession>A0AAW2E9D8</accession>
<proteinExistence type="predicted"/>
<dbReference type="EMBL" id="JADYXP020000075">
    <property type="protein sequence ID" value="KAL0098377.1"/>
    <property type="molecule type" value="Genomic_DNA"/>
</dbReference>
<evidence type="ECO:0000313" key="2">
    <source>
        <dbReference type="Proteomes" id="UP001430953"/>
    </source>
</evidence>
<dbReference type="Proteomes" id="UP001430953">
    <property type="component" value="Unassembled WGS sequence"/>
</dbReference>
<protein>
    <submittedName>
        <fullName evidence="1">Uncharacterized protein</fullName>
    </submittedName>
</protein>
<comment type="caution">
    <text evidence="1">The sequence shown here is derived from an EMBL/GenBank/DDBJ whole genome shotgun (WGS) entry which is preliminary data.</text>
</comment>
<keyword evidence="2" id="KW-1185">Reference proteome</keyword>
<evidence type="ECO:0000313" key="1">
    <source>
        <dbReference type="EMBL" id="KAL0098377.1"/>
    </source>
</evidence>
<organism evidence="1 2">
    <name type="scientific">Cardiocondyla obscurior</name>
    <dbReference type="NCBI Taxonomy" id="286306"/>
    <lineage>
        <taxon>Eukaryota</taxon>
        <taxon>Metazoa</taxon>
        <taxon>Ecdysozoa</taxon>
        <taxon>Arthropoda</taxon>
        <taxon>Hexapoda</taxon>
        <taxon>Insecta</taxon>
        <taxon>Pterygota</taxon>
        <taxon>Neoptera</taxon>
        <taxon>Endopterygota</taxon>
        <taxon>Hymenoptera</taxon>
        <taxon>Apocrita</taxon>
        <taxon>Aculeata</taxon>
        <taxon>Formicoidea</taxon>
        <taxon>Formicidae</taxon>
        <taxon>Myrmicinae</taxon>
        <taxon>Cardiocondyla</taxon>
    </lineage>
</organism>
<gene>
    <name evidence="1" type="ORF">PUN28_020342</name>
</gene>